<sequence>MKSCYISIPKKNWVIELAEELKLRGIKAVFATDVEEFESSYASTVASVIKSCDITLCIADDEESLKSVLFEAGIAFGIGKKVLLATSYDAGNIPINYSEFPIIRLDSSQYIEIANYVEELLKYGKRPISKKKYNFIPSKPLGDYSHRYLDSLRRVEKSIIEGADRGKASREFEKIVADAIRKSGVNIVSEFRSRRYRPDIAIWSDELTYIGANPLIVEVKSTIKSLSDLDRVAEKLNHYLYDSNSKFGLLIYLIGPDRSQYFYELPSNIIAISCYELLESLENESFGEVIRDLRNQRVHGIRR</sequence>
<dbReference type="Proteomes" id="UP001273505">
    <property type="component" value="Unassembled WGS sequence"/>
</dbReference>
<organism evidence="1 2">
    <name type="scientific">Gilvimarinus gilvus</name>
    <dbReference type="NCBI Taxonomy" id="3058038"/>
    <lineage>
        <taxon>Bacteria</taxon>
        <taxon>Pseudomonadati</taxon>
        <taxon>Pseudomonadota</taxon>
        <taxon>Gammaproteobacteria</taxon>
        <taxon>Cellvibrionales</taxon>
        <taxon>Cellvibrionaceae</taxon>
        <taxon>Gilvimarinus</taxon>
    </lineage>
</organism>
<comment type="caution">
    <text evidence="1">The sequence shown here is derived from an EMBL/GenBank/DDBJ whole genome shotgun (WGS) entry which is preliminary data.</text>
</comment>
<reference evidence="1 2" key="1">
    <citation type="submission" date="2023-11" db="EMBL/GenBank/DDBJ databases">
        <title>Gilvimarinus fulvus sp. nov., isolated from the surface of Kelp.</title>
        <authorList>
            <person name="Sun Y.Y."/>
            <person name="Gong Y."/>
            <person name="Du Z.J."/>
        </authorList>
    </citation>
    <scope>NUCLEOTIDE SEQUENCE [LARGE SCALE GENOMIC DNA]</scope>
    <source>
        <strain evidence="1 2">SDUM040013</strain>
    </source>
</reference>
<evidence type="ECO:0000313" key="2">
    <source>
        <dbReference type="Proteomes" id="UP001273505"/>
    </source>
</evidence>
<name>A0ABU4S690_9GAMM</name>
<keyword evidence="2" id="KW-1185">Reference proteome</keyword>
<proteinExistence type="predicted"/>
<protein>
    <submittedName>
        <fullName evidence="1">Uncharacterized protein</fullName>
    </submittedName>
</protein>
<dbReference type="RefSeq" id="WP_302724201.1">
    <property type="nucleotide sequence ID" value="NZ_JAULRU010000770.1"/>
</dbReference>
<evidence type="ECO:0000313" key="1">
    <source>
        <dbReference type="EMBL" id="MDX6851423.1"/>
    </source>
</evidence>
<dbReference type="EMBL" id="JAXAFO010000057">
    <property type="protein sequence ID" value="MDX6851423.1"/>
    <property type="molecule type" value="Genomic_DNA"/>
</dbReference>
<gene>
    <name evidence="1" type="ORF">SCD92_18775</name>
</gene>
<accession>A0ABU4S690</accession>